<evidence type="ECO:0000313" key="3">
    <source>
        <dbReference type="Proteomes" id="UP001214043"/>
    </source>
</evidence>
<reference evidence="2" key="1">
    <citation type="submission" date="2023-02" db="EMBL/GenBank/DDBJ databases">
        <title>Genome sequence of Hyphococcus flavus.</title>
        <authorList>
            <person name="Rong J.-C."/>
            <person name="Zhao Q."/>
            <person name="Yi M."/>
            <person name="Wu J.-Y."/>
        </authorList>
    </citation>
    <scope>NUCLEOTIDE SEQUENCE</scope>
    <source>
        <strain evidence="2">MCCC 1K03223</strain>
    </source>
</reference>
<dbReference type="KEGG" id="hfl:PUV54_12015"/>
<gene>
    <name evidence="2" type="ORF">PUV54_12015</name>
</gene>
<name>A0AAE9ZC36_9PROT</name>
<organism evidence="2 3">
    <name type="scientific">Hyphococcus flavus</name>
    <dbReference type="NCBI Taxonomy" id="1866326"/>
    <lineage>
        <taxon>Bacteria</taxon>
        <taxon>Pseudomonadati</taxon>
        <taxon>Pseudomonadota</taxon>
        <taxon>Alphaproteobacteria</taxon>
        <taxon>Parvularculales</taxon>
        <taxon>Parvularculaceae</taxon>
        <taxon>Hyphococcus</taxon>
    </lineage>
</organism>
<proteinExistence type="predicted"/>
<dbReference type="Proteomes" id="UP001214043">
    <property type="component" value="Chromosome"/>
</dbReference>
<accession>A0AAE9ZC36</accession>
<keyword evidence="3" id="KW-1185">Reference proteome</keyword>
<feature type="chain" id="PRO_5042016579" evidence="1">
    <location>
        <begin position="23"/>
        <end position="253"/>
    </location>
</feature>
<feature type="signal peptide" evidence="1">
    <location>
        <begin position="1"/>
        <end position="22"/>
    </location>
</feature>
<evidence type="ECO:0000313" key="2">
    <source>
        <dbReference type="EMBL" id="WDI30680.1"/>
    </source>
</evidence>
<protein>
    <submittedName>
        <fullName evidence="2">Uncharacterized protein</fullName>
    </submittedName>
</protein>
<evidence type="ECO:0000256" key="1">
    <source>
        <dbReference type="SAM" id="SignalP"/>
    </source>
</evidence>
<sequence length="253" mass="28575">MRTILSTGFIFLISVLATASFAQGPSGYFEIYNEPTNVNLGGRWVVADIALYADTPKTNELSVALVTDVTKFIDETERDLENWVATNQERCGERWGAGEPQISFPENAIRFVLDLEYERWSCGLFGRGEPGRVGRTAGRIDITLDPYIEDGKLQARLADFRVEEREGVARYLPLETVARNVINSEIAKLDKNRKFYRAPNPFFTEGFEYQSIEAVKFEDDRVVITARYRAEGGLAKLDRLVEAIGDEGVTQER</sequence>
<dbReference type="EMBL" id="CP118166">
    <property type="protein sequence ID" value="WDI30680.1"/>
    <property type="molecule type" value="Genomic_DNA"/>
</dbReference>
<dbReference type="RefSeq" id="WP_274492492.1">
    <property type="nucleotide sequence ID" value="NZ_CP118166.1"/>
</dbReference>
<dbReference type="AlphaFoldDB" id="A0AAE9ZC36"/>
<keyword evidence="1" id="KW-0732">Signal</keyword>